<evidence type="ECO:0000313" key="1">
    <source>
        <dbReference type="EMBL" id="CZQ82573.1"/>
    </source>
</evidence>
<sequence length="109" mass="12293">MENYQSPASDKKKFFLNPVKAVPAANKRILDKVMPVHQVIRFANQAFEKNKTVCIVIEQKMGPKAYTRSAVTGAFKTGVNTNRQIMFTSSDKKMTYLLIIDQILAIQLA</sequence>
<protein>
    <submittedName>
        <fullName evidence="1">Uncharacterized protein</fullName>
    </submittedName>
</protein>
<gene>
    <name evidence="1" type="ORF">Tpal_334</name>
</gene>
<dbReference type="Proteomes" id="UP000242754">
    <property type="component" value="Unassembled WGS sequence"/>
</dbReference>
<accession>A0A143Y8F7</accession>
<dbReference type="RefSeq" id="WP_087030441.1">
    <property type="nucleotide sequence ID" value="NZ_FJNE01000001.1"/>
</dbReference>
<keyword evidence="2" id="KW-1185">Reference proteome</keyword>
<reference evidence="1 2" key="1">
    <citation type="submission" date="2016-02" db="EMBL/GenBank/DDBJ databases">
        <authorList>
            <person name="Wen L."/>
            <person name="He K."/>
            <person name="Yang H."/>
        </authorList>
    </citation>
    <scope>NUCLEOTIDE SEQUENCE [LARGE SCALE GENOMIC DNA]</scope>
    <source>
        <strain evidence="1">Trichococcus palustris</strain>
    </source>
</reference>
<dbReference type="OrthoDB" id="2165673at2"/>
<dbReference type="EMBL" id="FJNE01000001">
    <property type="protein sequence ID" value="CZQ82573.1"/>
    <property type="molecule type" value="Genomic_DNA"/>
</dbReference>
<organism evidence="1 2">
    <name type="scientific">Trichococcus palustris</name>
    <dbReference type="NCBI Taxonomy" id="140314"/>
    <lineage>
        <taxon>Bacteria</taxon>
        <taxon>Bacillati</taxon>
        <taxon>Bacillota</taxon>
        <taxon>Bacilli</taxon>
        <taxon>Lactobacillales</taxon>
        <taxon>Carnobacteriaceae</taxon>
        <taxon>Trichococcus</taxon>
    </lineage>
</organism>
<dbReference type="STRING" id="140314.SAMN04488076_10342"/>
<evidence type="ECO:0000313" key="2">
    <source>
        <dbReference type="Proteomes" id="UP000242754"/>
    </source>
</evidence>
<proteinExistence type="predicted"/>
<name>A0A143Y8F7_9LACT</name>
<dbReference type="AlphaFoldDB" id="A0A143Y8F7"/>